<keyword evidence="5" id="KW-0472">Membrane</keyword>
<evidence type="ECO:0000256" key="5">
    <source>
        <dbReference type="ARBA" id="ARBA00023136"/>
    </source>
</evidence>
<evidence type="ECO:0000256" key="1">
    <source>
        <dbReference type="ARBA" id="ARBA00004167"/>
    </source>
</evidence>
<keyword evidence="4" id="KW-1133">Transmembrane helix</keyword>
<evidence type="ECO:0000256" key="4">
    <source>
        <dbReference type="ARBA" id="ARBA00022989"/>
    </source>
</evidence>
<name>A0A0C2DA51_9BILA</name>
<dbReference type="Pfam" id="PF22441">
    <property type="entry name" value="CLIC-like_N"/>
    <property type="match status" value="1"/>
</dbReference>
<evidence type="ECO:0000256" key="3">
    <source>
        <dbReference type="ARBA" id="ARBA00022692"/>
    </source>
</evidence>
<dbReference type="InterPro" id="IPR053823">
    <property type="entry name" value="CLIC_N"/>
</dbReference>
<dbReference type="EMBL" id="KN732241">
    <property type="protein sequence ID" value="KIH59187.1"/>
    <property type="molecule type" value="Genomic_DNA"/>
</dbReference>
<comment type="similarity">
    <text evidence="2">Belongs to the chloride channel CLIC family.</text>
</comment>
<feature type="domain" description="CLIC N-terminal" evidence="6">
    <location>
        <begin position="3"/>
        <end position="57"/>
    </location>
</feature>
<comment type="subcellular location">
    <subcellularLocation>
        <location evidence="1">Membrane</location>
        <topology evidence="1">Single-pass membrane protein</topology>
    </subcellularLocation>
</comment>
<evidence type="ECO:0000259" key="6">
    <source>
        <dbReference type="Pfam" id="PF22441"/>
    </source>
</evidence>
<dbReference type="Gene3D" id="3.40.30.10">
    <property type="entry name" value="Glutaredoxin"/>
    <property type="match status" value="1"/>
</dbReference>
<accession>A0A0C2DA51</accession>
<gene>
    <name evidence="7" type="ORF">ANCDUO_10596</name>
</gene>
<organism evidence="7 8">
    <name type="scientific">Ancylostoma duodenale</name>
    <dbReference type="NCBI Taxonomy" id="51022"/>
    <lineage>
        <taxon>Eukaryota</taxon>
        <taxon>Metazoa</taxon>
        <taxon>Ecdysozoa</taxon>
        <taxon>Nematoda</taxon>
        <taxon>Chromadorea</taxon>
        <taxon>Rhabditida</taxon>
        <taxon>Rhabditina</taxon>
        <taxon>Rhabditomorpha</taxon>
        <taxon>Strongyloidea</taxon>
        <taxon>Ancylostomatidae</taxon>
        <taxon>Ancylostomatinae</taxon>
        <taxon>Ancylostoma</taxon>
    </lineage>
</organism>
<dbReference type="AlphaFoldDB" id="A0A0C2DA51"/>
<dbReference type="OrthoDB" id="1935530at2759"/>
<keyword evidence="8" id="KW-1185">Reference proteome</keyword>
<sequence>MSRLTLWVRAGSDGLRCGGDPAAHQLFMLMLWKAELDPNLKFDVKTVNESRPPPEFREV</sequence>
<evidence type="ECO:0000256" key="2">
    <source>
        <dbReference type="ARBA" id="ARBA00007655"/>
    </source>
</evidence>
<dbReference type="Proteomes" id="UP000054047">
    <property type="component" value="Unassembled WGS sequence"/>
</dbReference>
<keyword evidence="3" id="KW-0812">Transmembrane</keyword>
<evidence type="ECO:0000313" key="7">
    <source>
        <dbReference type="EMBL" id="KIH59187.1"/>
    </source>
</evidence>
<proteinExistence type="inferred from homology"/>
<protein>
    <recommendedName>
        <fullName evidence="6">CLIC N-terminal domain-containing protein</fullName>
    </recommendedName>
</protein>
<reference evidence="7 8" key="1">
    <citation type="submission" date="2013-12" db="EMBL/GenBank/DDBJ databases">
        <title>Draft genome of the parsitic nematode Ancylostoma duodenale.</title>
        <authorList>
            <person name="Mitreva M."/>
        </authorList>
    </citation>
    <scope>NUCLEOTIDE SEQUENCE [LARGE SCALE GENOMIC DNA]</scope>
    <source>
        <strain evidence="7 8">Zhejiang</strain>
    </source>
</reference>
<evidence type="ECO:0000313" key="8">
    <source>
        <dbReference type="Proteomes" id="UP000054047"/>
    </source>
</evidence>